<comment type="caution">
    <text evidence="1">The sequence shown here is derived from an EMBL/GenBank/DDBJ whole genome shotgun (WGS) entry which is preliminary data.</text>
</comment>
<name>A0ABX5AEK2_RATRA</name>
<keyword evidence="2" id="KW-1185">Reference proteome</keyword>
<proteinExistence type="predicted"/>
<dbReference type="Proteomes" id="UP000239698">
    <property type="component" value="Unassembled WGS sequence"/>
</dbReference>
<organism evidence="1 2">
    <name type="scientific">Rathayibacter rathayi</name>
    <name type="common">Corynebacterium rathayi</name>
    <dbReference type="NCBI Taxonomy" id="33887"/>
    <lineage>
        <taxon>Bacteria</taxon>
        <taxon>Bacillati</taxon>
        <taxon>Actinomycetota</taxon>
        <taxon>Actinomycetes</taxon>
        <taxon>Micrococcales</taxon>
        <taxon>Microbacteriaceae</taxon>
        <taxon>Rathayibacter</taxon>
    </lineage>
</organism>
<reference evidence="1 2" key="1">
    <citation type="submission" date="2018-02" db="EMBL/GenBank/DDBJ databases">
        <title>Bacteriophage NCPPB3778 and a type I-E CRISPR drive the evolution of the US Biological Select Agent, Rathayibacter toxicus.</title>
        <authorList>
            <person name="Davis E.W.II."/>
            <person name="Tabima J.F."/>
            <person name="Weisberg A.J."/>
            <person name="Lopes L.D."/>
            <person name="Wiseman M.S."/>
            <person name="Wiseman M.S."/>
            <person name="Pupko T."/>
            <person name="Belcher M.S."/>
            <person name="Sechler A.J."/>
            <person name="Tancos M.A."/>
            <person name="Schroeder B.K."/>
            <person name="Murray T.D."/>
            <person name="Luster D.G."/>
            <person name="Schneider W.L."/>
            <person name="Rogers E."/>
            <person name="Andreote F.D."/>
            <person name="Grunwald N.J."/>
            <person name="Putnam M.L."/>
            <person name="Chang J.H."/>
        </authorList>
    </citation>
    <scope>NUCLEOTIDE SEQUENCE [LARGE SCALE GENOMIC DNA]</scope>
    <source>
        <strain evidence="1 2">AY1D6</strain>
    </source>
</reference>
<sequence>MVLSVVEAAATAARPVASRIPSEMDTRLSASPTSEFAAISASPMVDAYFDVVCCAVVRSDSAV</sequence>
<gene>
    <name evidence="1" type="ORF">C5C40_02505</name>
</gene>
<evidence type="ECO:0000313" key="1">
    <source>
        <dbReference type="EMBL" id="PPH79226.1"/>
    </source>
</evidence>
<protein>
    <submittedName>
        <fullName evidence="1">Uncharacterized protein</fullName>
    </submittedName>
</protein>
<accession>A0ABX5AEK2</accession>
<evidence type="ECO:0000313" key="2">
    <source>
        <dbReference type="Proteomes" id="UP000239698"/>
    </source>
</evidence>
<dbReference type="EMBL" id="PSVT01000003">
    <property type="protein sequence ID" value="PPH79226.1"/>
    <property type="molecule type" value="Genomic_DNA"/>
</dbReference>